<dbReference type="Gene3D" id="3.40.1550.20">
    <property type="entry name" value="Transcriptional regulator MraZ domain"/>
    <property type="match status" value="1"/>
</dbReference>
<reference evidence="2" key="1">
    <citation type="journal article" date="2007" name="Curr. Biol.">
        <title>Reduced genome of the thioautotrophic intracellular symbiont in a deep-sea clam, Calyptogena okutanii.</title>
        <authorList>
            <person name="Kuwahara H."/>
            <person name="Yoshida T."/>
            <person name="Takaki Y."/>
            <person name="Shimamura S."/>
            <person name="Nishi S."/>
            <person name="Harada M."/>
            <person name="Matsuyama K."/>
            <person name="Takishita K."/>
            <person name="Kawato M."/>
            <person name="Uematsu K."/>
            <person name="Fujiwara Y."/>
            <person name="Sato T."/>
            <person name="Kato C."/>
            <person name="Kitagawa M."/>
            <person name="Kato I."/>
            <person name="Maruyama T."/>
        </authorList>
    </citation>
    <scope>NUCLEOTIDE SEQUENCE [LARGE SCALE GENOMIC DNA]</scope>
    <source>
        <strain evidence="2">HA</strain>
    </source>
</reference>
<dbReference type="KEGG" id="vok:COSY_0283"/>
<dbReference type="PANTHER" id="PTHR34701">
    <property type="entry name" value="TRANSCRIPTIONAL REGULATOR MRAZ"/>
    <property type="match status" value="1"/>
</dbReference>
<dbReference type="GO" id="GO:2000143">
    <property type="term" value="P:negative regulation of DNA-templated transcription initiation"/>
    <property type="evidence" value="ECO:0007669"/>
    <property type="project" value="TreeGrafter"/>
</dbReference>
<gene>
    <name evidence="1" type="ordered locus">COSY_0283</name>
</gene>
<dbReference type="SUPFAM" id="SSF89447">
    <property type="entry name" value="AbrB/MazE/MraZ-like"/>
    <property type="match status" value="1"/>
</dbReference>
<dbReference type="EMBL" id="AP009247">
    <property type="protein sequence ID" value="BAF61412.1"/>
    <property type="molecule type" value="Genomic_DNA"/>
</dbReference>
<dbReference type="PANTHER" id="PTHR34701:SF1">
    <property type="entry name" value="TRANSCRIPTIONAL REGULATOR MRAZ"/>
    <property type="match status" value="1"/>
</dbReference>
<dbReference type="eggNOG" id="COG2001">
    <property type="taxonomic scope" value="Bacteria"/>
</dbReference>
<accession>A5CX98</accession>
<sequence>MLKKVKMPTHHQTQIDKIYSIEMILSVHLDDEYWVLYPLKNWQVWEEKISTLSLVNSHTKQLKRELINHTTNYELDKVVHILTPLTIKHYSHVDGKTIIGNQRHDFEVRNKNTWNKQFDYFDTISEINQNPIKLPNYHYDA</sequence>
<name>A5CX98_VESOH</name>
<dbReference type="STRING" id="412965.COSY_0283"/>
<evidence type="ECO:0000313" key="1">
    <source>
        <dbReference type="EMBL" id="BAF61412.1"/>
    </source>
</evidence>
<dbReference type="InterPro" id="IPR037914">
    <property type="entry name" value="SpoVT-AbrB_sf"/>
</dbReference>
<organism evidence="1 2">
    <name type="scientific">Vesicomyosocius okutanii subsp. Calyptogena okutanii (strain HA)</name>
    <dbReference type="NCBI Taxonomy" id="412965"/>
    <lineage>
        <taxon>Bacteria</taxon>
        <taxon>Pseudomonadati</taxon>
        <taxon>Pseudomonadota</taxon>
        <taxon>Gammaproteobacteria</taxon>
        <taxon>Candidatus Pseudothioglobaceae</taxon>
        <taxon>Candidatus Vesicomyidisocius</taxon>
    </lineage>
</organism>
<dbReference type="InterPro" id="IPR003444">
    <property type="entry name" value="MraZ"/>
</dbReference>
<dbReference type="GO" id="GO:0000976">
    <property type="term" value="F:transcription cis-regulatory region binding"/>
    <property type="evidence" value="ECO:0007669"/>
    <property type="project" value="TreeGrafter"/>
</dbReference>
<proteinExistence type="predicted"/>
<dbReference type="HOGENOM" id="CLU_1824531_0_0_6"/>
<evidence type="ECO:0000313" key="2">
    <source>
        <dbReference type="Proteomes" id="UP000000247"/>
    </source>
</evidence>
<keyword evidence="2" id="KW-1185">Reference proteome</keyword>
<dbReference type="AlphaFoldDB" id="A5CX98"/>
<dbReference type="Proteomes" id="UP000000247">
    <property type="component" value="Chromosome"/>
</dbReference>
<dbReference type="InterPro" id="IPR038619">
    <property type="entry name" value="MraZ_sf"/>
</dbReference>
<dbReference type="GO" id="GO:0003700">
    <property type="term" value="F:DNA-binding transcription factor activity"/>
    <property type="evidence" value="ECO:0007669"/>
    <property type="project" value="InterPro"/>
</dbReference>
<protein>
    <submittedName>
        <fullName evidence="1">Uncharacterized protein</fullName>
    </submittedName>
</protein>